<dbReference type="EMBL" id="AP018907">
    <property type="protein sequence ID" value="BBF92938.1"/>
    <property type="molecule type" value="Genomic_DNA"/>
</dbReference>
<dbReference type="AlphaFoldDB" id="A0A348G055"/>
<evidence type="ECO:0000259" key="3">
    <source>
        <dbReference type="Pfam" id="PF01370"/>
    </source>
</evidence>
<evidence type="ECO:0000313" key="4">
    <source>
        <dbReference type="EMBL" id="BBF92938.1"/>
    </source>
</evidence>
<sequence>MRRALVTGGRGFIGRHLVRTLRGLGCRAAAIGRSPASDPSDIVLDEASWTPRALGDILEREEPDLIFHLAGSATGTREQLDRANVGTTRAILEALAHTGQKPLLVSAGSAAEYGAAIRDGEPVEETLACAPVSDYGVSKHAQSCAVLRFAEETGHRVIVARVFNPIGAGMPAHLALGSFARQIAASSGGSCCLRVGNLNVQRDMIDVEHAAKVLIDLAFTENACGVVNICSGQAPLLRDLVDCMISSSGRDVSLEVDPARVRPGEIRTIVGSTARLAEFGCLPPPTDFPGVVARIWEAAADSAGPPN</sequence>
<comment type="similarity">
    <text evidence="2">Belongs to the NAD(P)-dependent epimerase/dehydratase family.</text>
</comment>
<evidence type="ECO:0000256" key="1">
    <source>
        <dbReference type="ARBA" id="ARBA00005125"/>
    </source>
</evidence>
<dbReference type="KEGG" id="blag:BLTE_16230"/>
<evidence type="ECO:0000256" key="2">
    <source>
        <dbReference type="ARBA" id="ARBA00007637"/>
    </source>
</evidence>
<dbReference type="InterPro" id="IPR001509">
    <property type="entry name" value="Epimerase_deHydtase"/>
</dbReference>
<protein>
    <submittedName>
        <fullName evidence="4">GDP-6-deoxy-D-mannose reductase</fullName>
    </submittedName>
</protein>
<dbReference type="Proteomes" id="UP000266934">
    <property type="component" value="Chromosome"/>
</dbReference>
<dbReference type="SUPFAM" id="SSF51735">
    <property type="entry name" value="NAD(P)-binding Rossmann-fold domains"/>
    <property type="match status" value="1"/>
</dbReference>
<evidence type="ECO:0000313" key="5">
    <source>
        <dbReference type="Proteomes" id="UP000266934"/>
    </source>
</evidence>
<reference evidence="4 5" key="1">
    <citation type="submission" date="2018-08" db="EMBL/GenBank/DDBJ databases">
        <title>Complete genome sequencing of Blastochloris tepida GI.</title>
        <authorList>
            <person name="Tsukatani Y."/>
            <person name="Mori H."/>
        </authorList>
    </citation>
    <scope>NUCLEOTIDE SEQUENCE [LARGE SCALE GENOMIC DNA]</scope>
    <source>
        <strain evidence="4 5">GI</strain>
    </source>
</reference>
<name>A0A348G055_9HYPH</name>
<keyword evidence="5" id="KW-1185">Reference proteome</keyword>
<gene>
    <name evidence="4" type="primary">rmd</name>
    <name evidence="4" type="ORF">BLTE_16230</name>
</gene>
<dbReference type="RefSeq" id="WP_126399169.1">
    <property type="nucleotide sequence ID" value="NZ_AP018907.1"/>
</dbReference>
<comment type="pathway">
    <text evidence="1">Bacterial outer membrane biogenesis; LPS O-antigen biosynthesis.</text>
</comment>
<feature type="domain" description="NAD-dependent epimerase/dehydratase" evidence="3">
    <location>
        <begin position="4"/>
        <end position="216"/>
    </location>
</feature>
<dbReference type="Gene3D" id="3.40.50.720">
    <property type="entry name" value="NAD(P)-binding Rossmann-like Domain"/>
    <property type="match status" value="1"/>
</dbReference>
<accession>A0A348G055</accession>
<dbReference type="Pfam" id="PF01370">
    <property type="entry name" value="Epimerase"/>
    <property type="match status" value="1"/>
</dbReference>
<dbReference type="PANTHER" id="PTHR43000">
    <property type="entry name" value="DTDP-D-GLUCOSE 4,6-DEHYDRATASE-RELATED"/>
    <property type="match status" value="1"/>
</dbReference>
<proteinExistence type="inferred from homology"/>
<organism evidence="4 5">
    <name type="scientific">Blastochloris tepida</name>
    <dbReference type="NCBI Taxonomy" id="2233851"/>
    <lineage>
        <taxon>Bacteria</taxon>
        <taxon>Pseudomonadati</taxon>
        <taxon>Pseudomonadota</taxon>
        <taxon>Alphaproteobacteria</taxon>
        <taxon>Hyphomicrobiales</taxon>
        <taxon>Blastochloridaceae</taxon>
        <taxon>Blastochloris</taxon>
    </lineage>
</organism>
<dbReference type="Gene3D" id="3.90.25.10">
    <property type="entry name" value="UDP-galactose 4-epimerase, domain 1"/>
    <property type="match status" value="1"/>
</dbReference>
<dbReference type="InterPro" id="IPR036291">
    <property type="entry name" value="NAD(P)-bd_dom_sf"/>
</dbReference>
<dbReference type="OrthoDB" id="9801785at2"/>